<feature type="domain" description="Peptidase A2" evidence="3">
    <location>
        <begin position="500"/>
        <end position="580"/>
    </location>
</feature>
<evidence type="ECO:0000256" key="1">
    <source>
        <dbReference type="ARBA" id="ARBA00022801"/>
    </source>
</evidence>
<dbReference type="OMA" id="NANKCEA"/>
<evidence type="ECO:0000256" key="2">
    <source>
        <dbReference type="SAM" id="MobiDB-lite"/>
    </source>
</evidence>
<evidence type="ECO:0000259" key="3">
    <source>
        <dbReference type="PROSITE" id="PS50175"/>
    </source>
</evidence>
<dbReference type="Gene3D" id="2.40.70.10">
    <property type="entry name" value="Acid Proteases"/>
    <property type="match status" value="1"/>
</dbReference>
<name>C5LPN7_PERM5</name>
<evidence type="ECO:0000313" key="5">
    <source>
        <dbReference type="Proteomes" id="UP000007800"/>
    </source>
</evidence>
<dbReference type="InParanoid" id="C5LPN7"/>
<dbReference type="Proteomes" id="UP000007800">
    <property type="component" value="Unassembled WGS sequence"/>
</dbReference>
<dbReference type="GO" id="GO:0004190">
    <property type="term" value="F:aspartic-type endopeptidase activity"/>
    <property type="evidence" value="ECO:0007669"/>
    <property type="project" value="InterPro"/>
</dbReference>
<feature type="region of interest" description="Disordered" evidence="2">
    <location>
        <begin position="339"/>
        <end position="386"/>
    </location>
</feature>
<accession>C5LPN7</accession>
<dbReference type="InterPro" id="IPR001995">
    <property type="entry name" value="Peptidase_A2_cat"/>
</dbReference>
<dbReference type="GO" id="GO:0006508">
    <property type="term" value="P:proteolysis"/>
    <property type="evidence" value="ECO:0007669"/>
    <property type="project" value="InterPro"/>
</dbReference>
<sequence>MLQNNTIKRLFDECLPISFKLGGLEEDFAAIEAATTSAQHSKAVNALIVAIDDNLGSIDEKESQSSIADRMKQCFGWAVFVVESLAPGFDAMCELTILLAVRLLQRRAGISRFPVGLDLPNAREVQLEYVRVRALSDSGSDEKLVSSKDSRAIKLAYELPPPAVFKPDDRTFPYHLWKKDMKLQLAAMRLQGVTALHYVLRAVCDSVRRELWGIIQSPECISTSIEVVLEKIFSTLDTRFGKSRFISDALRRWHSFTHKKPQSICAFLATFDKEKSFYESATGRTLEEVDLVARLLDAVDPTLALKLQESHGSRVRSLSLEEIKSDLIFFEDLTKKAAGLSSPSISSSTTAVSGNRQDGSRKHSTKSSLKQENPKQKDVDQSTTVSSKKVIPRGRCYRCFGENHNANKCEAGAIAEYSSRCRNCGNYHATDACSLNPDDLVCGYCAGKGHRSSVCTATRSGKGQQQQDVHVVDVASKLPISTSVPFSPCTVDLFLSGKKLSCLVDTGADVSLIDSSLLPELVGIKRFPVSTIVLSGIATSGIEAREEVLIPVSDSLGQSIILPFLSVNRARPSVLLGRNGIAMLQAAGMIMLTSLLAASGTSSGDMIKMCSDRYQEAECPSFLCPSTALDSGSLPVSTNFVQSIGQGETSDINASLLLWHKSDAALGDFSESSVPHEGDFVALPSRDLGVKVTMPISVPPLIFPTEGCYRVHHSEVTINCMVKTIDQLVSDLGKKSIPVENAPGYELFISRCDTGDALDTPEQRYKFEIDWPMEPSAKASWDSTRMMNSLESSEKALLKKETDMYLSNGWWTPDDGARPKGLVMWYANWIFEKLF</sequence>
<dbReference type="RefSeq" id="XP_002768639.1">
    <property type="nucleotide sequence ID" value="XM_002768593.1"/>
</dbReference>
<dbReference type="InterPro" id="IPR001969">
    <property type="entry name" value="Aspartic_peptidase_AS"/>
</dbReference>
<dbReference type="GeneID" id="9058916"/>
<dbReference type="OrthoDB" id="3438755at2759"/>
<protein>
    <recommendedName>
        <fullName evidence="3">Peptidase A2 domain-containing protein</fullName>
    </recommendedName>
</protein>
<organism evidence="5">
    <name type="scientific">Perkinsus marinus (strain ATCC 50983 / TXsc)</name>
    <dbReference type="NCBI Taxonomy" id="423536"/>
    <lineage>
        <taxon>Eukaryota</taxon>
        <taxon>Sar</taxon>
        <taxon>Alveolata</taxon>
        <taxon>Perkinsozoa</taxon>
        <taxon>Perkinsea</taxon>
        <taxon>Perkinsida</taxon>
        <taxon>Perkinsidae</taxon>
        <taxon>Perkinsus</taxon>
    </lineage>
</organism>
<dbReference type="EMBL" id="GG684180">
    <property type="protein sequence ID" value="EER01357.1"/>
    <property type="molecule type" value="Genomic_DNA"/>
</dbReference>
<dbReference type="CDD" id="cd00303">
    <property type="entry name" value="retropepsin_like"/>
    <property type="match status" value="1"/>
</dbReference>
<dbReference type="PROSITE" id="PS50175">
    <property type="entry name" value="ASP_PROT_RETROV"/>
    <property type="match status" value="1"/>
</dbReference>
<dbReference type="InterPro" id="IPR018061">
    <property type="entry name" value="Retropepsins"/>
</dbReference>
<dbReference type="InterPro" id="IPR001878">
    <property type="entry name" value="Znf_CCHC"/>
</dbReference>
<dbReference type="PROSITE" id="PS00141">
    <property type="entry name" value="ASP_PROTEASE"/>
    <property type="match status" value="1"/>
</dbReference>
<dbReference type="GO" id="GO:0003676">
    <property type="term" value="F:nucleic acid binding"/>
    <property type="evidence" value="ECO:0007669"/>
    <property type="project" value="InterPro"/>
</dbReference>
<dbReference type="GO" id="GO:0008270">
    <property type="term" value="F:zinc ion binding"/>
    <property type="evidence" value="ECO:0007669"/>
    <property type="project" value="InterPro"/>
</dbReference>
<proteinExistence type="predicted"/>
<dbReference type="AlphaFoldDB" id="C5LPN7"/>
<keyword evidence="5" id="KW-1185">Reference proteome</keyword>
<dbReference type="SMART" id="SM00343">
    <property type="entry name" value="ZnF_C2HC"/>
    <property type="match status" value="2"/>
</dbReference>
<evidence type="ECO:0000313" key="4">
    <source>
        <dbReference type="EMBL" id="EER01357.1"/>
    </source>
</evidence>
<keyword evidence="1" id="KW-0378">Hydrolase</keyword>
<dbReference type="Pfam" id="PF00077">
    <property type="entry name" value="RVP"/>
    <property type="match status" value="1"/>
</dbReference>
<dbReference type="SUPFAM" id="SSF50630">
    <property type="entry name" value="Acid proteases"/>
    <property type="match status" value="1"/>
</dbReference>
<dbReference type="InterPro" id="IPR021109">
    <property type="entry name" value="Peptidase_aspartic_dom_sf"/>
</dbReference>
<gene>
    <name evidence="4" type="ORF">Pmar_PMAR004231</name>
</gene>
<reference evidence="4 5" key="1">
    <citation type="submission" date="2008-07" db="EMBL/GenBank/DDBJ databases">
        <authorList>
            <person name="El-Sayed N."/>
            <person name="Caler E."/>
            <person name="Inman J."/>
            <person name="Amedeo P."/>
            <person name="Hass B."/>
            <person name="Wortman J."/>
        </authorList>
    </citation>
    <scope>NUCLEOTIDE SEQUENCE [LARGE SCALE GENOMIC DNA]</scope>
    <source>
        <strain evidence="5">ATCC 50983 / TXsc</strain>
    </source>
</reference>